<dbReference type="EMBL" id="JAMDLZ010000012">
    <property type="protein sequence ID" value="MCY9546824.1"/>
    <property type="molecule type" value="Genomic_DNA"/>
</dbReference>
<dbReference type="InterPro" id="IPR036116">
    <property type="entry name" value="FN3_sf"/>
</dbReference>
<dbReference type="Gene3D" id="2.60.40.10">
    <property type="entry name" value="Immunoglobulins"/>
    <property type="match status" value="3"/>
</dbReference>
<protein>
    <recommendedName>
        <fullName evidence="1">Fibronectin type-III domain-containing protein</fullName>
    </recommendedName>
</protein>
<proteinExistence type="predicted"/>
<evidence type="ECO:0000313" key="3">
    <source>
        <dbReference type="Proteomes" id="UP001527052"/>
    </source>
</evidence>
<evidence type="ECO:0000259" key="1">
    <source>
        <dbReference type="PROSITE" id="PS50853"/>
    </source>
</evidence>
<dbReference type="Proteomes" id="UP001527052">
    <property type="component" value="Unassembled WGS sequence"/>
</dbReference>
<sequence>MALKTLTQPELSSTNGMNTPYVRGLNTTMVVVCKVDMLKPLSSGLVVSIPGNGSFVGKYMAVAFRPLVMDSSRVIKYVGAPTNYAMQPENYILPVYAKISYDFPVGTYYVGYALTTTDINNNDSDPFLYQYPNVSIPNIAGKISDNVVSIDHSTNSIAFATQSNPNPGALLTPSGSITTSIGLQFSVGYDAAPTVPSYLTASGTFKPGGTVNLSWGTSTSPTGSPVTYQVHYSNNNSTWNATGIDIPKNSESWVIPSNFTGSTIYFRVFARGDDVSSDYRISNSYAVTINNTPTVSLTSPSASMTLYENDNLNISGTAYDADKDQSVTAYYQINSETKKVLATNLSQTQISLSKQLIFKGGKLNDGDSAFSGTLVEGAEHKLKVWAVDSEGAQSTTVERSFYVVPNRAPLLSVDTVVPSGTIGADNFTISGTATDPDANSIVTVSYQINSAKAVEIYSGTDGEWRFEVLLEQLQVGENQILIEVIDNYGAKTKKKVTLNKNEINTPVLKSVARYKIEPPQGTAKGILFWIQRDERLIVNTEISMTSKNEPEEFVVLTPTNTETVRQGIVEDEFYYETEEAKENIILKVQMTRLNANVDNKIYLISGVFD</sequence>
<feature type="domain" description="Fibronectin type-III" evidence="1">
    <location>
        <begin position="195"/>
        <end position="292"/>
    </location>
</feature>
<organism evidence="2 3">
    <name type="scientific">Lysinibacillus xylanilyticus</name>
    <dbReference type="NCBI Taxonomy" id="582475"/>
    <lineage>
        <taxon>Bacteria</taxon>
        <taxon>Bacillati</taxon>
        <taxon>Bacillota</taxon>
        <taxon>Bacilli</taxon>
        <taxon>Bacillales</taxon>
        <taxon>Bacillaceae</taxon>
        <taxon>Lysinibacillus</taxon>
    </lineage>
</organism>
<evidence type="ECO:0000313" key="2">
    <source>
        <dbReference type="EMBL" id="MCY9546824.1"/>
    </source>
</evidence>
<gene>
    <name evidence="2" type="ORF">M5W82_07640</name>
</gene>
<dbReference type="RefSeq" id="WP_268637010.1">
    <property type="nucleotide sequence ID" value="NZ_JAMDLZ010000012.1"/>
</dbReference>
<name>A0ABT4EMD7_9BACI</name>
<dbReference type="PROSITE" id="PS50853">
    <property type="entry name" value="FN3"/>
    <property type="match status" value="1"/>
</dbReference>
<accession>A0ABT4EMD7</accession>
<keyword evidence="3" id="KW-1185">Reference proteome</keyword>
<comment type="caution">
    <text evidence="2">The sequence shown here is derived from an EMBL/GenBank/DDBJ whole genome shotgun (WGS) entry which is preliminary data.</text>
</comment>
<dbReference type="InterPro" id="IPR003961">
    <property type="entry name" value="FN3_dom"/>
</dbReference>
<dbReference type="InterPro" id="IPR013783">
    <property type="entry name" value="Ig-like_fold"/>
</dbReference>
<reference evidence="2 3" key="1">
    <citation type="submission" date="2022-05" db="EMBL/GenBank/DDBJ databases">
        <title>Genome Sequencing of Bee-Associated Microbes.</title>
        <authorList>
            <person name="Dunlap C."/>
        </authorList>
    </citation>
    <scope>NUCLEOTIDE SEQUENCE [LARGE SCALE GENOMIC DNA]</scope>
    <source>
        <strain evidence="2 3">NRRL BD-083</strain>
    </source>
</reference>
<dbReference type="SUPFAM" id="SSF49265">
    <property type="entry name" value="Fibronectin type III"/>
    <property type="match status" value="1"/>
</dbReference>